<keyword evidence="8" id="KW-1185">Reference proteome</keyword>
<reference evidence="7 8" key="1">
    <citation type="submission" date="2024-09" db="EMBL/GenBank/DDBJ databases">
        <title>Rethinking Asexuality: The Enigmatic Case of Functional Sexual Genes in Lepraria (Stereocaulaceae).</title>
        <authorList>
            <person name="Doellman M."/>
            <person name="Sun Y."/>
            <person name="Barcenas-Pena A."/>
            <person name="Lumbsch H.T."/>
            <person name="Grewe F."/>
        </authorList>
    </citation>
    <scope>NUCLEOTIDE SEQUENCE [LARGE SCALE GENOMIC DNA]</scope>
    <source>
        <strain evidence="7 8">Mercado 3170</strain>
    </source>
</reference>
<organism evidence="7 8">
    <name type="scientific">Stereocaulon virgatum</name>
    <dbReference type="NCBI Taxonomy" id="373712"/>
    <lineage>
        <taxon>Eukaryota</taxon>
        <taxon>Fungi</taxon>
        <taxon>Dikarya</taxon>
        <taxon>Ascomycota</taxon>
        <taxon>Pezizomycotina</taxon>
        <taxon>Lecanoromycetes</taxon>
        <taxon>OSLEUM clade</taxon>
        <taxon>Lecanoromycetidae</taxon>
        <taxon>Lecanorales</taxon>
        <taxon>Lecanorineae</taxon>
        <taxon>Stereocaulaceae</taxon>
        <taxon>Stereocaulon</taxon>
    </lineage>
</organism>
<evidence type="ECO:0000313" key="8">
    <source>
        <dbReference type="Proteomes" id="UP001590950"/>
    </source>
</evidence>
<comment type="subcellular location">
    <subcellularLocation>
        <location evidence="2">Endoplasmic reticulum</location>
    </subcellularLocation>
    <subcellularLocation>
        <location evidence="3">Membrane</location>
    </subcellularLocation>
    <subcellularLocation>
        <location evidence="1">Mitochondrion</location>
    </subcellularLocation>
</comment>
<dbReference type="Proteomes" id="UP001590950">
    <property type="component" value="Unassembled WGS sequence"/>
</dbReference>
<evidence type="ECO:0000256" key="2">
    <source>
        <dbReference type="ARBA" id="ARBA00004240"/>
    </source>
</evidence>
<keyword evidence="4" id="KW-0256">Endoplasmic reticulum</keyword>
<comment type="caution">
    <text evidence="7">The sequence shown here is derived from an EMBL/GenBank/DDBJ whole genome shotgun (WGS) entry which is preliminary data.</text>
</comment>
<keyword evidence="6" id="KW-0472">Membrane</keyword>
<evidence type="ECO:0000256" key="3">
    <source>
        <dbReference type="ARBA" id="ARBA00004370"/>
    </source>
</evidence>
<proteinExistence type="predicted"/>
<dbReference type="InterPro" id="IPR052374">
    <property type="entry name" value="SERAC1"/>
</dbReference>
<sequence>MGGLVSKETYVLARQDSAFQALSQRFYSIVFLAKPHRGPDSAQQRSNLVHALLPHGSKSYVGDLERGIGALQSINDESRHYSDSLQLRSFYETLKTTVGMNSVLLVGQATATLGYQSEKIALMNASHRNICKFETPWDPNFIIVRNALLSYVDNITERLMVA</sequence>
<evidence type="ECO:0000313" key="7">
    <source>
        <dbReference type="EMBL" id="KAL2047179.1"/>
    </source>
</evidence>
<dbReference type="PANTHER" id="PTHR48182:SF2">
    <property type="entry name" value="PROTEIN SERAC1"/>
    <property type="match status" value="1"/>
</dbReference>
<evidence type="ECO:0000256" key="1">
    <source>
        <dbReference type="ARBA" id="ARBA00004173"/>
    </source>
</evidence>
<evidence type="ECO:0000256" key="5">
    <source>
        <dbReference type="ARBA" id="ARBA00023128"/>
    </source>
</evidence>
<gene>
    <name evidence="7" type="ORF">N7G274_001198</name>
</gene>
<accession>A0ABR4ARA2</accession>
<keyword evidence="5" id="KW-0496">Mitochondrion</keyword>
<name>A0ABR4ARA2_9LECA</name>
<evidence type="ECO:0000256" key="4">
    <source>
        <dbReference type="ARBA" id="ARBA00022824"/>
    </source>
</evidence>
<dbReference type="EMBL" id="JBEFKJ010000003">
    <property type="protein sequence ID" value="KAL2047179.1"/>
    <property type="molecule type" value="Genomic_DNA"/>
</dbReference>
<dbReference type="PANTHER" id="PTHR48182">
    <property type="entry name" value="PROTEIN SERAC1"/>
    <property type="match status" value="1"/>
</dbReference>
<protein>
    <submittedName>
        <fullName evidence="7">Uncharacterized protein</fullName>
    </submittedName>
</protein>
<evidence type="ECO:0000256" key="6">
    <source>
        <dbReference type="ARBA" id="ARBA00023136"/>
    </source>
</evidence>